<keyword evidence="2" id="KW-1185">Reference proteome</keyword>
<proteinExistence type="predicted"/>
<protein>
    <submittedName>
        <fullName evidence="1">Uncharacterized protein z386R</fullName>
    </submittedName>
</protein>
<dbReference type="KEGG" id="vg:5470957"/>
<evidence type="ECO:0000313" key="1">
    <source>
        <dbReference type="EMBL" id="ABT16520.1"/>
    </source>
</evidence>
<accession>A7K8Z6</accession>
<dbReference type="GeneID" id="5470957"/>
<gene>
    <name evidence="1" type="primary">z386R</name>
    <name evidence="1" type="ORF">ATCV1_z386R</name>
</gene>
<reference evidence="1 2" key="1">
    <citation type="submission" date="2006-09" db="EMBL/GenBank/DDBJ databases">
        <title>Sequence and annotation of the 288-kb ATCV-1 virus that infects an endosymbiotic Chlorella strain of the heliozoon Acanthocystis turfacea.</title>
        <authorList>
            <person name="Fitzgerald L.A."/>
            <person name="Graves M.V."/>
            <person name="Li X."/>
            <person name="Pfitzner A.J.P."/>
            <person name="Hartigan J."/>
            <person name="Van Etten J.L."/>
        </authorList>
    </citation>
    <scope>NUCLEOTIDE SEQUENCE [LARGE SCALE GENOMIC DNA]</scope>
    <source>
        <strain evidence="1 2">ATCV-1</strain>
    </source>
</reference>
<sequence>MRPLFAMAVLVFSAACSSSTTFDYNTYCHASIHKTDLSICKNGFHIQTYESIRKVVHRPNSSFYRRTFQTTSTTR</sequence>
<dbReference type="Proteomes" id="UP000202420">
    <property type="component" value="Segment"/>
</dbReference>
<name>A7K8Z6_9PHYC</name>
<dbReference type="EMBL" id="EF101928">
    <property type="protein sequence ID" value="ABT16520.1"/>
    <property type="molecule type" value="Genomic_DNA"/>
</dbReference>
<evidence type="ECO:0000313" key="2">
    <source>
        <dbReference type="Proteomes" id="UP000202420"/>
    </source>
</evidence>
<organism evidence="1 2">
    <name type="scientific">Chlorovirus heliozoae</name>
    <dbReference type="NCBI Taxonomy" id="322019"/>
    <lineage>
        <taxon>Viruses</taxon>
        <taxon>Varidnaviria</taxon>
        <taxon>Bamfordvirae</taxon>
        <taxon>Nucleocytoviricota</taxon>
        <taxon>Megaviricetes</taxon>
        <taxon>Algavirales</taxon>
        <taxon>Phycodnaviridae</taxon>
        <taxon>Chlorovirus</taxon>
    </lineage>
</organism>
<dbReference type="RefSeq" id="YP_001426867.1">
    <property type="nucleotide sequence ID" value="NC_008724.1"/>
</dbReference>
<dbReference type="PROSITE" id="PS51257">
    <property type="entry name" value="PROKAR_LIPOPROTEIN"/>
    <property type="match status" value="1"/>
</dbReference>